<comment type="caution">
    <text evidence="2">The sequence shown here is derived from an EMBL/GenBank/DDBJ whole genome shotgun (WGS) entry which is preliminary data.</text>
</comment>
<feature type="compositionally biased region" description="Polar residues" evidence="1">
    <location>
        <begin position="11"/>
        <end position="22"/>
    </location>
</feature>
<dbReference type="Proteomes" id="UP001187315">
    <property type="component" value="Unassembled WGS sequence"/>
</dbReference>
<protein>
    <submittedName>
        <fullName evidence="2">Uncharacterized protein</fullName>
    </submittedName>
</protein>
<evidence type="ECO:0000313" key="2">
    <source>
        <dbReference type="EMBL" id="KAK2854750.1"/>
    </source>
</evidence>
<keyword evidence="3" id="KW-1185">Reference proteome</keyword>
<dbReference type="EMBL" id="JAVHJS010000006">
    <property type="protein sequence ID" value="KAK2854750.1"/>
    <property type="molecule type" value="Genomic_DNA"/>
</dbReference>
<feature type="region of interest" description="Disordered" evidence="1">
    <location>
        <begin position="1"/>
        <end position="23"/>
    </location>
</feature>
<name>A0AA88T1M6_TACVA</name>
<sequence>MTAALSKESMENTGLSSINTLLPPSHTGAGISVEQWQIQRREDRNPVLEEEQREYVSPKRRVPYRGCRVTLSCCAQWLCLQS</sequence>
<organism evidence="2 3">
    <name type="scientific">Tachysurus vachellii</name>
    <name type="common">Darkbarbel catfish</name>
    <name type="synonym">Pelteobagrus vachellii</name>
    <dbReference type="NCBI Taxonomy" id="175792"/>
    <lineage>
        <taxon>Eukaryota</taxon>
        <taxon>Metazoa</taxon>
        <taxon>Chordata</taxon>
        <taxon>Craniata</taxon>
        <taxon>Vertebrata</taxon>
        <taxon>Euteleostomi</taxon>
        <taxon>Actinopterygii</taxon>
        <taxon>Neopterygii</taxon>
        <taxon>Teleostei</taxon>
        <taxon>Ostariophysi</taxon>
        <taxon>Siluriformes</taxon>
        <taxon>Bagridae</taxon>
        <taxon>Tachysurus</taxon>
    </lineage>
</organism>
<accession>A0AA88T1M6</accession>
<evidence type="ECO:0000313" key="3">
    <source>
        <dbReference type="Proteomes" id="UP001187315"/>
    </source>
</evidence>
<evidence type="ECO:0000256" key="1">
    <source>
        <dbReference type="SAM" id="MobiDB-lite"/>
    </source>
</evidence>
<reference evidence="2" key="1">
    <citation type="submission" date="2023-08" db="EMBL/GenBank/DDBJ databases">
        <title>Pelteobagrus vachellii genome.</title>
        <authorList>
            <person name="Liu H."/>
        </authorList>
    </citation>
    <scope>NUCLEOTIDE SEQUENCE</scope>
    <source>
        <strain evidence="2">PRFRI_2022a</strain>
        <tissue evidence="2">Muscle</tissue>
    </source>
</reference>
<proteinExistence type="predicted"/>
<dbReference type="AlphaFoldDB" id="A0AA88T1M6"/>
<gene>
    <name evidence="2" type="ORF">Q7C36_006619</name>
</gene>